<evidence type="ECO:0000313" key="2">
    <source>
        <dbReference type="EMBL" id="CEL90970.1"/>
    </source>
</evidence>
<evidence type="ECO:0000256" key="1">
    <source>
        <dbReference type="ARBA" id="ARBA00008007"/>
    </source>
</evidence>
<dbReference type="SUPFAM" id="SSF53271">
    <property type="entry name" value="PRTase-like"/>
    <property type="match status" value="1"/>
</dbReference>
<gene>
    <name evidence="2" type="primary">comFC</name>
    <name evidence="2" type="ORF">SSV_1684</name>
</gene>
<name>A0A0B7GQA4_STRSA</name>
<dbReference type="Proteomes" id="UP000183504">
    <property type="component" value="Unassembled WGS sequence"/>
</dbReference>
<dbReference type="InterPro" id="IPR000836">
    <property type="entry name" value="PRTase_dom"/>
</dbReference>
<organism evidence="2 3">
    <name type="scientific">Streptococcus sanguinis</name>
    <dbReference type="NCBI Taxonomy" id="1305"/>
    <lineage>
        <taxon>Bacteria</taxon>
        <taxon>Bacillati</taxon>
        <taxon>Bacillota</taxon>
        <taxon>Bacilli</taxon>
        <taxon>Lactobacillales</taxon>
        <taxon>Streptococcaceae</taxon>
        <taxon>Streptococcus</taxon>
    </lineage>
</organism>
<dbReference type="CDD" id="cd06223">
    <property type="entry name" value="PRTases_typeI"/>
    <property type="match status" value="1"/>
</dbReference>
<protein>
    <submittedName>
        <fullName evidence="2">ComF operon protein C</fullName>
    </submittedName>
</protein>
<dbReference type="InterPro" id="IPR051910">
    <property type="entry name" value="ComF/GntX_DNA_util-trans"/>
</dbReference>
<comment type="similarity">
    <text evidence="1">Belongs to the ComF/GntX family.</text>
</comment>
<dbReference type="RefSeq" id="WP_072074470.1">
    <property type="nucleotide sequence ID" value="NZ_CDMW01000001.1"/>
</dbReference>
<evidence type="ECO:0000313" key="3">
    <source>
        <dbReference type="Proteomes" id="UP000183504"/>
    </source>
</evidence>
<accession>A0A0B7GQA4</accession>
<dbReference type="PANTHER" id="PTHR47505">
    <property type="entry name" value="DNA UTILIZATION PROTEIN YHGH"/>
    <property type="match status" value="1"/>
</dbReference>
<sequence>MTECLLCKGQIKEKGSFLQLFLLKGEGPSCCSTCYQNFESISEERCPRCFRNGKSDLCTDCQKWEGEGNQVQHQSLFTYNEAMKNYFSQYKFQRDYALRFVFAKATKKAVKMFREHTIVPIPVSNEKFQVRGFNQVQGILDAANLSYRNILEKKDTLAQSSKTREERLQTQQAFKIKNGVDLPNKILLVDDIYTTGKTLQLAKQILLEAGVKEILTFSIAR</sequence>
<dbReference type="Gene3D" id="3.40.50.2020">
    <property type="match status" value="1"/>
</dbReference>
<dbReference type="InterPro" id="IPR029057">
    <property type="entry name" value="PRTase-like"/>
</dbReference>
<dbReference type="AlphaFoldDB" id="A0A0B7GQA4"/>
<reference evidence="2 3" key="1">
    <citation type="submission" date="2015-01" db="EMBL/GenBank/DDBJ databases">
        <authorList>
            <person name="Pelicic Vladimir"/>
        </authorList>
    </citation>
    <scope>NUCLEOTIDE SEQUENCE [LARGE SCALE GENOMIC DNA]</scope>
    <source>
        <strain evidence="2 3">2908</strain>
    </source>
</reference>
<dbReference type="EMBL" id="CDMW01000001">
    <property type="protein sequence ID" value="CEL90970.1"/>
    <property type="molecule type" value="Genomic_DNA"/>
</dbReference>
<proteinExistence type="inferred from homology"/>
<dbReference type="PANTHER" id="PTHR47505:SF1">
    <property type="entry name" value="DNA UTILIZATION PROTEIN YHGH"/>
    <property type="match status" value="1"/>
</dbReference>